<keyword evidence="7" id="KW-0119">Carbohydrate metabolism</keyword>
<evidence type="ECO:0000256" key="8">
    <source>
        <dbReference type="ARBA" id="ARBA00023295"/>
    </source>
</evidence>
<evidence type="ECO:0000256" key="9">
    <source>
        <dbReference type="ARBA" id="ARBA00023326"/>
    </source>
</evidence>
<keyword evidence="4" id="KW-0858">Xylan degradation</keyword>
<evidence type="ECO:0000256" key="7">
    <source>
        <dbReference type="ARBA" id="ARBA00023277"/>
    </source>
</evidence>
<dbReference type="GO" id="GO:0031176">
    <property type="term" value="F:endo-1,4-beta-xylanase activity"/>
    <property type="evidence" value="ECO:0007669"/>
    <property type="project" value="UniProtKB-EC"/>
</dbReference>
<evidence type="ECO:0000256" key="2">
    <source>
        <dbReference type="ARBA" id="ARBA00007495"/>
    </source>
</evidence>
<evidence type="ECO:0000256" key="5">
    <source>
        <dbReference type="ARBA" id="ARBA00022729"/>
    </source>
</evidence>
<dbReference type="InterPro" id="IPR017853">
    <property type="entry name" value="GH"/>
</dbReference>
<evidence type="ECO:0000313" key="13">
    <source>
        <dbReference type="Proteomes" id="UP000659388"/>
    </source>
</evidence>
<feature type="active site" description="Nucleophile" evidence="10">
    <location>
        <position position="248"/>
    </location>
</feature>
<dbReference type="InterPro" id="IPR001000">
    <property type="entry name" value="GH10_dom"/>
</dbReference>
<dbReference type="EC" id="3.2.1.8" evidence="3"/>
<dbReference type="PROSITE" id="PS51760">
    <property type="entry name" value="GH10_2"/>
    <property type="match status" value="1"/>
</dbReference>
<evidence type="ECO:0000313" key="12">
    <source>
        <dbReference type="EMBL" id="MBL3658429.1"/>
    </source>
</evidence>
<evidence type="ECO:0000256" key="1">
    <source>
        <dbReference type="ARBA" id="ARBA00000681"/>
    </source>
</evidence>
<organism evidence="12 13">
    <name type="scientific">Fulvivirga sediminis</name>
    <dbReference type="NCBI Taxonomy" id="2803949"/>
    <lineage>
        <taxon>Bacteria</taxon>
        <taxon>Pseudomonadati</taxon>
        <taxon>Bacteroidota</taxon>
        <taxon>Cytophagia</taxon>
        <taxon>Cytophagales</taxon>
        <taxon>Fulvivirgaceae</taxon>
        <taxon>Fulvivirga</taxon>
    </lineage>
</organism>
<dbReference type="Pfam" id="PF18962">
    <property type="entry name" value="Por_Secre_tail"/>
    <property type="match status" value="1"/>
</dbReference>
<keyword evidence="5" id="KW-0732">Signal</keyword>
<sequence length="646" mass="72800">MKTHHYVKMVTLLLLSFFYYNTYGQLAKNQSKFLGSTHTQGETPLNFDHYWNQLTPANAGKWASCEQNRDDFNYWLWMDRAYDHAREFDLAFKEHTLVWGHSSGEPAWMQSLPQNEQMEEVLEWFEALSGRYPDLELIDVVNEPLHDPPSYAPALGGAGSTGWDWVIWSFEQARIYFPNAQLILNEYNVLNYTNTCDDFLEIVELLQDRNLIDGIGLQAHSLENINFSTIQRNMELMASTGLDIYISELDLRGNDATQLALYQQLFPYFWEHPSVKGITLWGYLEGDMWRNEAYLLAADGVTERPALQWLKDYFDYDDDTPGPYVINTYAEGGGSINLSPQQSSYASGTSVTVTAVPEPGYIFSNWGGDAFGSTNPTTISVISNRSITAYFAFEGAPDTVSLDLSVTGNGSITQTPEGSRFVKGTEITLTAVPGAGYVFQSWSGDITSTTNTINFTLGENTAVTATFTEEGTNPTSCDNPSPISTPFMQEGVGEFCFVTSDPIGSINSWNLELLEINGEDYTNTWSNRLPPAQNGNWYIHYIGKFSWSHFEATAPSQSNARVAKNIEQISAWLYPNPVKDELHISLSQSEGQTNYIRLYNQKGILIKESLTKENHITLYTNNLQSGIYLLTIQNNSDFIRKKLIKE</sequence>
<feature type="domain" description="GH10" evidence="11">
    <location>
        <begin position="40"/>
        <end position="313"/>
    </location>
</feature>
<accession>A0A937FCU1</accession>
<evidence type="ECO:0000256" key="4">
    <source>
        <dbReference type="ARBA" id="ARBA00022651"/>
    </source>
</evidence>
<reference evidence="12" key="1">
    <citation type="submission" date="2021-01" db="EMBL/GenBank/DDBJ databases">
        <title>Fulvivirga kasyanovii gen. nov., sp nov., a novel member of the phylum Bacteroidetes isolated from seawater in a mussel farm.</title>
        <authorList>
            <person name="Zhao L.-H."/>
            <person name="Wang Z.-J."/>
        </authorList>
    </citation>
    <scope>NUCLEOTIDE SEQUENCE</scope>
    <source>
        <strain evidence="12">2943</strain>
    </source>
</reference>
<keyword evidence="9" id="KW-0624">Polysaccharide degradation</keyword>
<dbReference type="GO" id="GO:0045493">
    <property type="term" value="P:xylan catabolic process"/>
    <property type="evidence" value="ECO:0007669"/>
    <property type="project" value="UniProtKB-KW"/>
</dbReference>
<dbReference type="RefSeq" id="WP_202246225.1">
    <property type="nucleotide sequence ID" value="NZ_JAESIY010000013.1"/>
</dbReference>
<name>A0A937FCU1_9BACT</name>
<evidence type="ECO:0000256" key="6">
    <source>
        <dbReference type="ARBA" id="ARBA00022801"/>
    </source>
</evidence>
<gene>
    <name evidence="12" type="ORF">JL102_19915</name>
</gene>
<comment type="caution">
    <text evidence="12">The sequence shown here is derived from an EMBL/GenBank/DDBJ whole genome shotgun (WGS) entry which is preliminary data.</text>
</comment>
<evidence type="ECO:0000259" key="11">
    <source>
        <dbReference type="PROSITE" id="PS51760"/>
    </source>
</evidence>
<dbReference type="EMBL" id="JAESIY010000013">
    <property type="protein sequence ID" value="MBL3658429.1"/>
    <property type="molecule type" value="Genomic_DNA"/>
</dbReference>
<dbReference type="PANTHER" id="PTHR31490:SF88">
    <property type="entry name" value="BETA-XYLANASE"/>
    <property type="match status" value="1"/>
</dbReference>
<dbReference type="InterPro" id="IPR041438">
    <property type="entry name" value="CBM64"/>
</dbReference>
<dbReference type="Gene3D" id="3.20.20.80">
    <property type="entry name" value="Glycosidases"/>
    <property type="match status" value="1"/>
</dbReference>
<dbReference type="InterPro" id="IPR044846">
    <property type="entry name" value="GH10"/>
</dbReference>
<dbReference type="InterPro" id="IPR044060">
    <property type="entry name" value="Bacterial_rp_domain"/>
</dbReference>
<comment type="catalytic activity">
    <reaction evidence="1">
        <text>Endohydrolysis of (1-&gt;4)-beta-D-xylosidic linkages in xylans.</text>
        <dbReference type="EC" id="3.2.1.8"/>
    </reaction>
</comment>
<keyword evidence="8" id="KW-0326">Glycosidase</keyword>
<dbReference type="Pfam" id="PF18666">
    <property type="entry name" value="CBM64"/>
    <property type="match status" value="1"/>
</dbReference>
<dbReference type="SMART" id="SM00633">
    <property type="entry name" value="Glyco_10"/>
    <property type="match status" value="1"/>
</dbReference>
<keyword evidence="6" id="KW-0378">Hydrolase</keyword>
<dbReference type="InterPro" id="IPR031158">
    <property type="entry name" value="GH10_AS"/>
</dbReference>
<dbReference type="NCBIfam" id="TIGR04183">
    <property type="entry name" value="Por_Secre_tail"/>
    <property type="match status" value="1"/>
</dbReference>
<dbReference type="Pfam" id="PF00331">
    <property type="entry name" value="Glyco_hydro_10"/>
    <property type="match status" value="1"/>
</dbReference>
<dbReference type="Pfam" id="PF18998">
    <property type="entry name" value="Flg_new_2"/>
    <property type="match status" value="2"/>
</dbReference>
<dbReference type="Proteomes" id="UP000659388">
    <property type="component" value="Unassembled WGS sequence"/>
</dbReference>
<dbReference type="InterPro" id="IPR026444">
    <property type="entry name" value="Secre_tail"/>
</dbReference>
<proteinExistence type="inferred from homology"/>
<evidence type="ECO:0000256" key="10">
    <source>
        <dbReference type="PROSITE-ProRule" id="PRU10061"/>
    </source>
</evidence>
<keyword evidence="13" id="KW-1185">Reference proteome</keyword>
<dbReference type="PROSITE" id="PS00591">
    <property type="entry name" value="GH10_1"/>
    <property type="match status" value="1"/>
</dbReference>
<protein>
    <recommendedName>
        <fullName evidence="3">endo-1,4-beta-xylanase</fullName>
        <ecNumber evidence="3">3.2.1.8</ecNumber>
    </recommendedName>
</protein>
<dbReference type="SUPFAM" id="SSF51445">
    <property type="entry name" value="(Trans)glycosidases"/>
    <property type="match status" value="1"/>
</dbReference>
<dbReference type="PANTHER" id="PTHR31490">
    <property type="entry name" value="GLYCOSYL HYDROLASE"/>
    <property type="match status" value="1"/>
</dbReference>
<dbReference type="AlphaFoldDB" id="A0A937FCU1"/>
<evidence type="ECO:0000256" key="3">
    <source>
        <dbReference type="ARBA" id="ARBA00012590"/>
    </source>
</evidence>
<comment type="similarity">
    <text evidence="2">Belongs to the glycosyl hydrolase 10 (cellulase F) family.</text>
</comment>